<protein>
    <submittedName>
        <fullName evidence="1">Uncharacterized protein</fullName>
    </submittedName>
</protein>
<sequence>MLGRWIMLRINFDSLRDSHPEYSDAWSGLERWLSKNSQKEFVELSVLLRALPRVNRAELIVALQLLVDNGMMEITYRLKAPEGHLLEGEFEEPDLVPDKLMDRDYSGYVLKKDGTVVSGYRWETSGATA</sequence>
<dbReference type="AlphaFoldDB" id="A0A5C1AR41"/>
<evidence type="ECO:0000313" key="1">
    <source>
        <dbReference type="EMBL" id="QEL19358.1"/>
    </source>
</evidence>
<name>A0A5C1AR41_9BACT</name>
<keyword evidence="2" id="KW-1185">Reference proteome</keyword>
<accession>A0A5C1AR41</accession>
<dbReference type="EMBL" id="CP042425">
    <property type="protein sequence ID" value="QEL19358.1"/>
    <property type="molecule type" value="Genomic_DNA"/>
</dbReference>
<proteinExistence type="predicted"/>
<evidence type="ECO:0000313" key="2">
    <source>
        <dbReference type="Proteomes" id="UP000324974"/>
    </source>
</evidence>
<organism evidence="1 2">
    <name type="scientific">Limnoglobus roseus</name>
    <dbReference type="NCBI Taxonomy" id="2598579"/>
    <lineage>
        <taxon>Bacteria</taxon>
        <taxon>Pseudomonadati</taxon>
        <taxon>Planctomycetota</taxon>
        <taxon>Planctomycetia</taxon>
        <taxon>Gemmatales</taxon>
        <taxon>Gemmataceae</taxon>
        <taxon>Limnoglobus</taxon>
    </lineage>
</organism>
<dbReference type="KEGG" id="lrs:PX52LOC_06429"/>
<dbReference type="Proteomes" id="UP000324974">
    <property type="component" value="Chromosome"/>
</dbReference>
<gene>
    <name evidence="1" type="ORF">PX52LOC_06429</name>
</gene>
<reference evidence="2" key="1">
    <citation type="submission" date="2019-08" db="EMBL/GenBank/DDBJ databases">
        <title>Limnoglobus roseus gen. nov., sp. nov., a novel freshwater planctomycete with a giant genome from the family Gemmataceae.</title>
        <authorList>
            <person name="Kulichevskaya I.S."/>
            <person name="Naumoff D.G."/>
            <person name="Miroshnikov K."/>
            <person name="Ivanova A."/>
            <person name="Philippov D.A."/>
            <person name="Hakobyan A."/>
            <person name="Rijpstra I.C."/>
            <person name="Sinninghe Damste J.S."/>
            <person name="Liesack W."/>
            <person name="Dedysh S.N."/>
        </authorList>
    </citation>
    <scope>NUCLEOTIDE SEQUENCE [LARGE SCALE GENOMIC DNA]</scope>
    <source>
        <strain evidence="2">PX52</strain>
    </source>
</reference>